<comment type="similarity">
    <text evidence="2">Belongs to the 5'-nucleotidase family.</text>
</comment>
<organism evidence="5 6">
    <name type="scientific">Stecheria intestinalis</name>
    <dbReference type="NCBI Taxonomy" id="2606630"/>
    <lineage>
        <taxon>Bacteria</taxon>
        <taxon>Bacillati</taxon>
        <taxon>Bacillota</taxon>
        <taxon>Erysipelotrichia</taxon>
        <taxon>Erysipelotrichales</taxon>
        <taxon>Erysipelotrichaceae</taxon>
        <taxon>Stecheria</taxon>
    </lineage>
</organism>
<dbReference type="SUPFAM" id="SSF55816">
    <property type="entry name" value="5'-nucleotidase (syn. UDP-sugar hydrolase), C-terminal domain"/>
    <property type="match status" value="1"/>
</dbReference>
<keyword evidence="2" id="KW-0378">Hydrolase</keyword>
<feature type="domain" description="Calcineurin-like phosphoesterase" evidence="3">
    <location>
        <begin position="5"/>
        <end position="233"/>
    </location>
</feature>
<dbReference type="Pfam" id="PF02872">
    <property type="entry name" value="5_nucleotid_C"/>
    <property type="match status" value="1"/>
</dbReference>
<dbReference type="InterPro" id="IPR004843">
    <property type="entry name" value="Calcineurin-like_PHP"/>
</dbReference>
<dbReference type="SUPFAM" id="SSF56300">
    <property type="entry name" value="Metallo-dependent phosphatases"/>
    <property type="match status" value="1"/>
</dbReference>
<dbReference type="PANTHER" id="PTHR11575:SF6">
    <property type="entry name" value="2',3'-CYCLIC-NUCLEOTIDE 2'-PHOSPHODIESTERASE_3'-NUCLEOTIDASE"/>
    <property type="match status" value="1"/>
</dbReference>
<accession>A0A7X2NV09</accession>
<keyword evidence="6" id="KW-1185">Reference proteome</keyword>
<dbReference type="Gene3D" id="3.60.21.10">
    <property type="match status" value="1"/>
</dbReference>
<name>A0A7X2NV09_9FIRM</name>
<keyword evidence="1" id="KW-0732">Signal</keyword>
<dbReference type="GO" id="GO:0000166">
    <property type="term" value="F:nucleotide binding"/>
    <property type="evidence" value="ECO:0007669"/>
    <property type="project" value="UniProtKB-KW"/>
</dbReference>
<evidence type="ECO:0000256" key="1">
    <source>
        <dbReference type="ARBA" id="ARBA00022729"/>
    </source>
</evidence>
<dbReference type="Pfam" id="PF00149">
    <property type="entry name" value="Metallophos"/>
    <property type="match status" value="1"/>
</dbReference>
<feature type="domain" description="5'-Nucleotidase C-terminal" evidence="4">
    <location>
        <begin position="300"/>
        <end position="468"/>
    </location>
</feature>
<dbReference type="RefSeq" id="WP_154505892.1">
    <property type="nucleotide sequence ID" value="NZ_VUMN01000042.1"/>
</dbReference>
<dbReference type="GO" id="GO:0009166">
    <property type="term" value="P:nucleotide catabolic process"/>
    <property type="evidence" value="ECO:0007669"/>
    <property type="project" value="InterPro"/>
</dbReference>
<dbReference type="GO" id="GO:0016787">
    <property type="term" value="F:hydrolase activity"/>
    <property type="evidence" value="ECO:0007669"/>
    <property type="project" value="UniProtKB-KW"/>
</dbReference>
<evidence type="ECO:0000256" key="2">
    <source>
        <dbReference type="RuleBase" id="RU362119"/>
    </source>
</evidence>
<reference evidence="5 6" key="1">
    <citation type="submission" date="2019-08" db="EMBL/GenBank/DDBJ databases">
        <title>In-depth cultivation of the pig gut microbiome towards novel bacterial diversity and tailored functional studies.</title>
        <authorList>
            <person name="Wylensek D."/>
            <person name="Hitch T.C.A."/>
            <person name="Clavel T."/>
        </authorList>
    </citation>
    <scope>NUCLEOTIDE SEQUENCE [LARGE SCALE GENOMIC DNA]</scope>
    <source>
        <strain evidence="5 6">Oil+RF-744-GAM-WT-6</strain>
    </source>
</reference>
<dbReference type="GO" id="GO:0030288">
    <property type="term" value="C:outer membrane-bounded periplasmic space"/>
    <property type="evidence" value="ECO:0007669"/>
    <property type="project" value="TreeGrafter"/>
</dbReference>
<dbReference type="Proteomes" id="UP000461880">
    <property type="component" value="Unassembled WGS sequence"/>
</dbReference>
<protein>
    <submittedName>
        <fullName evidence="5">Bifunctional metallophosphatase/5'-nucleotidase</fullName>
    </submittedName>
</protein>
<gene>
    <name evidence="5" type="ORF">FYJ51_12240</name>
</gene>
<dbReference type="InterPro" id="IPR036907">
    <property type="entry name" value="5'-Nucleotdase_C_sf"/>
</dbReference>
<evidence type="ECO:0000259" key="3">
    <source>
        <dbReference type="Pfam" id="PF00149"/>
    </source>
</evidence>
<proteinExistence type="inferred from homology"/>
<sequence>MKNRIRILATSDLHGSIYPYSYADGSETAQGMARLSTLIQSLRDDNTLLIDNGDTLQGTPLTYFHYRYHHDWICPMTTVMNLMGYDYVNIGNHDFDYGEQALQNHLNLLKAPCITSNVSISGTPLGPNYVIREIGGKKLAIFGVITQYVPHWEAKKNIRHSKFRDAYETAAKTVELIRGLEKPDYVIGVYHGGFERDLKNGYPVGDLTGENEGYEMMRSIPGLDILISGHTHTAECGKAFHTVYTQTSDSAKDLACIDIYTDTGVIEPQILKADCEPDQKILDAVMNEEEECQKWLDTPIGTSKVNLQITDEMDARLHKSQCVTFLNMVQKEATGSDLSCTPLFLHATGFPSEITMRNIVSTYLFPNTLVVKEISGKVLKEYLEKDAEFWSIRNDAIIVSPWMDYPNPQHYNYDMVDGIEYTIRVSEDPGHRIEKLTYQGHEVTDDMSFTMSMNNYRASGGGNYSMIASCPTVKEVPISMVELIADYILEHKVIDFTPVNNITVVK</sequence>
<dbReference type="AlphaFoldDB" id="A0A7X2NV09"/>
<evidence type="ECO:0000313" key="5">
    <source>
        <dbReference type="EMBL" id="MSS59663.1"/>
    </source>
</evidence>
<dbReference type="Gene3D" id="3.90.780.10">
    <property type="entry name" value="5'-Nucleotidase, C-terminal domain"/>
    <property type="match status" value="1"/>
</dbReference>
<dbReference type="InterPro" id="IPR029052">
    <property type="entry name" value="Metallo-depent_PP-like"/>
</dbReference>
<evidence type="ECO:0000259" key="4">
    <source>
        <dbReference type="Pfam" id="PF02872"/>
    </source>
</evidence>
<comment type="caution">
    <text evidence="5">The sequence shown here is derived from an EMBL/GenBank/DDBJ whole genome shotgun (WGS) entry which is preliminary data.</text>
</comment>
<evidence type="ECO:0000313" key="6">
    <source>
        <dbReference type="Proteomes" id="UP000461880"/>
    </source>
</evidence>
<keyword evidence="2" id="KW-0547">Nucleotide-binding</keyword>
<dbReference type="PANTHER" id="PTHR11575">
    <property type="entry name" value="5'-NUCLEOTIDASE-RELATED"/>
    <property type="match status" value="1"/>
</dbReference>
<dbReference type="InterPro" id="IPR008334">
    <property type="entry name" value="5'-Nucleotdase_C"/>
</dbReference>
<dbReference type="EMBL" id="VUMN01000042">
    <property type="protein sequence ID" value="MSS59663.1"/>
    <property type="molecule type" value="Genomic_DNA"/>
</dbReference>
<dbReference type="InterPro" id="IPR006179">
    <property type="entry name" value="5_nucleotidase/apyrase"/>
</dbReference>
<dbReference type="PRINTS" id="PR01607">
    <property type="entry name" value="APYRASEFAMLY"/>
</dbReference>